<reference evidence="2" key="2">
    <citation type="submission" date="2023-07" db="EMBL/GenBank/DDBJ databases">
        <authorList>
            <consortium name="Lawrence Berkeley National Laboratory"/>
            <person name="Haridas S."/>
            <person name="Hensen N."/>
            <person name="Bonometti L."/>
            <person name="Westerberg I."/>
            <person name="Brannstrom I.O."/>
            <person name="Guillou S."/>
            <person name="Cros-Aarteil S."/>
            <person name="Calhoun S."/>
            <person name="Kuo A."/>
            <person name="Mondo S."/>
            <person name="Pangilinan J."/>
            <person name="Riley R."/>
            <person name="LaButti K."/>
            <person name="Andreopoulos B."/>
            <person name="Lipzen A."/>
            <person name="Chen C."/>
            <person name="Yanf M."/>
            <person name="Daum C."/>
            <person name="Ng V."/>
            <person name="Clum A."/>
            <person name="Steindorff A."/>
            <person name="Ohm R."/>
            <person name="Martin F."/>
            <person name="Silar P."/>
            <person name="Natvig D."/>
            <person name="Lalanne C."/>
            <person name="Gautier V."/>
            <person name="Ament-velasquez S.L."/>
            <person name="Kruys A."/>
            <person name="Hutchinson M.I."/>
            <person name="Powell A.J."/>
            <person name="Barry K."/>
            <person name="Miller A.N."/>
            <person name="Grigoriev I.V."/>
            <person name="Debuchy R."/>
            <person name="Gladieux P."/>
            <person name="Thoren M.H."/>
            <person name="Johannesson H."/>
        </authorList>
    </citation>
    <scope>NUCLEOTIDE SEQUENCE</scope>
    <source>
        <strain evidence="2">FGSC 1904</strain>
    </source>
</reference>
<protein>
    <submittedName>
        <fullName evidence="2">HET-domain-containing protein</fullName>
    </submittedName>
</protein>
<dbReference type="EMBL" id="JAUTDP010000008">
    <property type="protein sequence ID" value="KAK3396974.1"/>
    <property type="molecule type" value="Genomic_DNA"/>
</dbReference>
<keyword evidence="3" id="KW-1185">Reference proteome</keyword>
<proteinExistence type="predicted"/>
<feature type="domain" description="Heterokaryon incompatibility" evidence="1">
    <location>
        <begin position="273"/>
        <end position="418"/>
    </location>
</feature>
<accession>A0AAE0PBR2</accession>
<dbReference type="AlphaFoldDB" id="A0AAE0PBR2"/>
<name>A0AAE0PBR2_SORBR</name>
<sequence length="755" mass="84639">MTYCRSSKVMDISSETPSPDIGEIKCRGLIAGGDWPGEPLSAESLSPWWKPSDSGNPLEVITDSLPQSLCRACALIRDTDPKDLKIHTNARRTIHELEPGVCGICRILFVAYKIMFRNFPTSSLAGLGALLTNRSYLSKGGNPLFLESADCRIPGSNCPDYRSRTSTCPDILISCNVNGTEDVPCPWGLTESFASTHAHLLGGKNQSSGQQTLKSTSSAWISRGLEECARQDEKCCGISKKAPPPTRLLDVGLSSGVVRLVETSHLHTPIHKYNCLSHCWGTQQPLQTTRENYSRHLTSIAWDIIPRTFQDAIRLTLDLGIEFLWIDSLCIIQHDEEDWERESANMCSVYANSYLTIAATSSPDCHGGLKYWENRELFKITGFTADRAPISISLVTAAYQIYYEEYMPLMYRAWFLQERIMSPRVVHFLSPGLVLECNGRVIEQYVKRVMWDFYPAKSKRQYHNSIVSDPLELKGEMWRHLVAGYSQSDLSFPSDKLPAISGLAHHMAKHRAGAYYLAGLWSDTLAEDLLWIRRCPAQRPIWKAQPQRAPSWSWASWDGELAFLVKYHMSRDCLDCQLPQTTPLLTLLDVENAPSTAKCAGDLSTMPLCVSGKLSNAPSSFVFDESKSRFEIGRNNWRQHYSDHVEVYLDEEALSGNALNDYLSSQEIKSFRVLRGSEHGGSYQFECALLLRRVGSSSTDYVRVGVASETRIVYSNATKPGTQASHRNTWVFRSTWEHGPSIFEAGAVEATIRIL</sequence>
<organism evidence="2 3">
    <name type="scientific">Sordaria brevicollis</name>
    <dbReference type="NCBI Taxonomy" id="83679"/>
    <lineage>
        <taxon>Eukaryota</taxon>
        <taxon>Fungi</taxon>
        <taxon>Dikarya</taxon>
        <taxon>Ascomycota</taxon>
        <taxon>Pezizomycotina</taxon>
        <taxon>Sordariomycetes</taxon>
        <taxon>Sordariomycetidae</taxon>
        <taxon>Sordariales</taxon>
        <taxon>Sordariaceae</taxon>
        <taxon>Sordaria</taxon>
    </lineage>
</organism>
<dbReference type="InterPro" id="IPR010730">
    <property type="entry name" value="HET"/>
</dbReference>
<reference evidence="2" key="1">
    <citation type="journal article" date="2023" name="Mol. Phylogenet. Evol.">
        <title>Genome-scale phylogeny and comparative genomics of the fungal order Sordariales.</title>
        <authorList>
            <person name="Hensen N."/>
            <person name="Bonometti L."/>
            <person name="Westerberg I."/>
            <person name="Brannstrom I.O."/>
            <person name="Guillou S."/>
            <person name="Cros-Aarteil S."/>
            <person name="Calhoun S."/>
            <person name="Haridas S."/>
            <person name="Kuo A."/>
            <person name="Mondo S."/>
            <person name="Pangilinan J."/>
            <person name="Riley R."/>
            <person name="LaButti K."/>
            <person name="Andreopoulos B."/>
            <person name="Lipzen A."/>
            <person name="Chen C."/>
            <person name="Yan M."/>
            <person name="Daum C."/>
            <person name="Ng V."/>
            <person name="Clum A."/>
            <person name="Steindorff A."/>
            <person name="Ohm R.A."/>
            <person name="Martin F."/>
            <person name="Silar P."/>
            <person name="Natvig D.O."/>
            <person name="Lalanne C."/>
            <person name="Gautier V."/>
            <person name="Ament-Velasquez S.L."/>
            <person name="Kruys A."/>
            <person name="Hutchinson M.I."/>
            <person name="Powell A.J."/>
            <person name="Barry K."/>
            <person name="Miller A.N."/>
            <person name="Grigoriev I.V."/>
            <person name="Debuchy R."/>
            <person name="Gladieux P."/>
            <person name="Hiltunen Thoren M."/>
            <person name="Johannesson H."/>
        </authorList>
    </citation>
    <scope>NUCLEOTIDE SEQUENCE</scope>
    <source>
        <strain evidence="2">FGSC 1904</strain>
    </source>
</reference>
<comment type="caution">
    <text evidence="2">The sequence shown here is derived from an EMBL/GenBank/DDBJ whole genome shotgun (WGS) entry which is preliminary data.</text>
</comment>
<evidence type="ECO:0000313" key="2">
    <source>
        <dbReference type="EMBL" id="KAK3396974.1"/>
    </source>
</evidence>
<dbReference type="PANTHER" id="PTHR33112:SF9">
    <property type="entry name" value="HETEROKARYON INCOMPATIBILITY DOMAIN-CONTAINING PROTEIN"/>
    <property type="match status" value="1"/>
</dbReference>
<evidence type="ECO:0000313" key="3">
    <source>
        <dbReference type="Proteomes" id="UP001281003"/>
    </source>
</evidence>
<dbReference type="Pfam" id="PF06985">
    <property type="entry name" value="HET"/>
    <property type="match status" value="1"/>
</dbReference>
<dbReference type="Proteomes" id="UP001281003">
    <property type="component" value="Unassembled WGS sequence"/>
</dbReference>
<evidence type="ECO:0000259" key="1">
    <source>
        <dbReference type="Pfam" id="PF06985"/>
    </source>
</evidence>
<dbReference type="PANTHER" id="PTHR33112">
    <property type="entry name" value="DOMAIN PROTEIN, PUTATIVE-RELATED"/>
    <property type="match status" value="1"/>
</dbReference>
<gene>
    <name evidence="2" type="ORF">B0T20DRAFT_246456</name>
</gene>